<keyword evidence="2" id="KW-0391">Immunity</keyword>
<dbReference type="FunFam" id="3.40.80.10:FF:000001">
    <property type="entry name" value="Peptidoglycan recognition protein 1"/>
    <property type="match status" value="1"/>
</dbReference>
<dbReference type="CDD" id="cd06583">
    <property type="entry name" value="PGRP"/>
    <property type="match status" value="1"/>
</dbReference>
<proteinExistence type="inferred from homology"/>
<evidence type="ECO:0000256" key="2">
    <source>
        <dbReference type="ARBA" id="ARBA00022859"/>
    </source>
</evidence>
<protein>
    <submittedName>
        <fullName evidence="6">Uncharacterized protein LOC106156274 isoform X2</fullName>
    </submittedName>
</protein>
<sequence length="428" mass="48222">MESSGTINLGKYARLCFLVIELGTEAMRQYFKKILLPSGTSLQQFLSSNRVILEGMLSKRKLNKTQFDLLFPPGGTMPATCLNNFDITLLFSLIRDLHPKTSDVPEPKSDVWNNLQAARSSPDLPRQILDLIEIKFYRNSLAHSKSVNITDSDYELMWQSITISVLNLGVTTEQLDSVKNITIDPEKEQEYITRLKNQEQEEQNLKEGLHTRIRRVEHAVTVIVVLVVAASMGMVLRDKLPKSILGLIDMLQFGFSDPSTVQIVSRREWGAREASGPMSPLLIPVKYVIIAHTVSGLCESVEACSGILRGIQQRHMADRGWSDIAYNYHIADDGRVYEGRGPSIAGSHTKGWNLNSWGIAFMGDFSYRLPSPRALWALKAFLKNSVENGFLEENYVLLGHCQVAPFASPGDTLYRELKTWDHWQDIHA</sequence>
<dbReference type="GO" id="GO:0002376">
    <property type="term" value="P:immune system process"/>
    <property type="evidence" value="ECO:0007669"/>
    <property type="project" value="UniProtKB-KW"/>
</dbReference>
<dbReference type="Proteomes" id="UP000085678">
    <property type="component" value="Unplaced"/>
</dbReference>
<comment type="similarity">
    <text evidence="1">Belongs to the N-acetylmuramoyl-L-alanine amidase 2 family.</text>
</comment>
<dbReference type="PANTHER" id="PTHR11022">
    <property type="entry name" value="PEPTIDOGLYCAN RECOGNITION PROTEIN"/>
    <property type="match status" value="1"/>
</dbReference>
<dbReference type="InterPro" id="IPR036505">
    <property type="entry name" value="Amidase/PGRP_sf"/>
</dbReference>
<feature type="domain" description="Peptidoglycan recognition protein family" evidence="4">
    <location>
        <begin position="261"/>
        <end position="404"/>
    </location>
</feature>
<dbReference type="GO" id="GO:0008270">
    <property type="term" value="F:zinc ion binding"/>
    <property type="evidence" value="ECO:0007669"/>
    <property type="project" value="InterPro"/>
</dbReference>
<evidence type="ECO:0000259" key="3">
    <source>
        <dbReference type="SMART" id="SM00644"/>
    </source>
</evidence>
<reference evidence="6" key="1">
    <citation type="submission" date="2025-08" db="UniProtKB">
        <authorList>
            <consortium name="RefSeq"/>
        </authorList>
    </citation>
    <scope>IDENTIFICATION</scope>
    <source>
        <tissue evidence="6">Gonads</tissue>
    </source>
</reference>
<dbReference type="PANTHER" id="PTHR11022:SF41">
    <property type="entry name" value="PEPTIDOGLYCAN-RECOGNITION PROTEIN LC-RELATED"/>
    <property type="match status" value="1"/>
</dbReference>
<dbReference type="GO" id="GO:0009253">
    <property type="term" value="P:peptidoglycan catabolic process"/>
    <property type="evidence" value="ECO:0007669"/>
    <property type="project" value="InterPro"/>
</dbReference>
<dbReference type="SMART" id="SM00701">
    <property type="entry name" value="PGRP"/>
    <property type="match status" value="1"/>
</dbReference>
<evidence type="ECO:0000313" key="6">
    <source>
        <dbReference type="RefSeq" id="XP_013386931.1"/>
    </source>
</evidence>
<name>A0A1S3HN47_LINAN</name>
<dbReference type="InterPro" id="IPR006619">
    <property type="entry name" value="PGRP_domain_met/bac"/>
</dbReference>
<dbReference type="InterPro" id="IPR041249">
    <property type="entry name" value="HEPN_DZIP3"/>
</dbReference>
<dbReference type="OrthoDB" id="10001926at2759"/>
<dbReference type="Gene3D" id="3.40.80.10">
    <property type="entry name" value="Peptidoglycan recognition protein-like"/>
    <property type="match status" value="1"/>
</dbReference>
<dbReference type="AlphaFoldDB" id="A0A1S3HN47"/>
<dbReference type="GeneID" id="106156274"/>
<organism evidence="5 6">
    <name type="scientific">Lingula anatina</name>
    <name type="common">Brachiopod</name>
    <name type="synonym">Lingula unguis</name>
    <dbReference type="NCBI Taxonomy" id="7574"/>
    <lineage>
        <taxon>Eukaryota</taxon>
        <taxon>Metazoa</taxon>
        <taxon>Spiralia</taxon>
        <taxon>Lophotrochozoa</taxon>
        <taxon>Brachiopoda</taxon>
        <taxon>Linguliformea</taxon>
        <taxon>Lingulata</taxon>
        <taxon>Lingulida</taxon>
        <taxon>Linguloidea</taxon>
        <taxon>Lingulidae</taxon>
        <taxon>Lingula</taxon>
    </lineage>
</organism>
<dbReference type="SUPFAM" id="SSF55846">
    <property type="entry name" value="N-acetylmuramoyl-L-alanine amidase-like"/>
    <property type="match status" value="1"/>
</dbReference>
<dbReference type="RefSeq" id="XP_013386931.1">
    <property type="nucleotide sequence ID" value="XM_013531477.2"/>
</dbReference>
<dbReference type="InterPro" id="IPR015510">
    <property type="entry name" value="PGRP"/>
</dbReference>
<evidence type="ECO:0000313" key="5">
    <source>
        <dbReference type="Proteomes" id="UP000085678"/>
    </source>
</evidence>
<keyword evidence="5" id="KW-1185">Reference proteome</keyword>
<evidence type="ECO:0000256" key="1">
    <source>
        <dbReference type="ARBA" id="ARBA00007553"/>
    </source>
</evidence>
<dbReference type="Pfam" id="PF18738">
    <property type="entry name" value="HEPN_DZIP3"/>
    <property type="match status" value="1"/>
</dbReference>
<accession>A0A1S3HN47</accession>
<dbReference type="InterPro" id="IPR002502">
    <property type="entry name" value="Amidase_domain"/>
</dbReference>
<evidence type="ECO:0000259" key="4">
    <source>
        <dbReference type="SMART" id="SM00701"/>
    </source>
</evidence>
<feature type="domain" description="N-acetylmuramoyl-L-alanine amidase" evidence="3">
    <location>
        <begin position="274"/>
        <end position="410"/>
    </location>
</feature>
<dbReference type="Pfam" id="PF01510">
    <property type="entry name" value="Amidase_2"/>
    <property type="match status" value="1"/>
</dbReference>
<gene>
    <name evidence="6" type="primary">LOC106156274</name>
</gene>
<dbReference type="GO" id="GO:0008745">
    <property type="term" value="F:N-acetylmuramoyl-L-alanine amidase activity"/>
    <property type="evidence" value="ECO:0007669"/>
    <property type="project" value="InterPro"/>
</dbReference>
<dbReference type="SMART" id="SM00644">
    <property type="entry name" value="Ami_2"/>
    <property type="match status" value="1"/>
</dbReference>